<proteinExistence type="inferred from homology"/>
<evidence type="ECO:0008006" key="10">
    <source>
        <dbReference type="Google" id="ProtNLM"/>
    </source>
</evidence>
<evidence type="ECO:0000313" key="8">
    <source>
        <dbReference type="EMBL" id="PSR20296.1"/>
    </source>
</evidence>
<accession>A0A2T2WDI4</accession>
<sequence>MSPRLPMLSGCEVVTALKRAEFVPVSQRGSHLKLRHPDGRTMIVPMHHELY</sequence>
<evidence type="ECO:0000256" key="1">
    <source>
        <dbReference type="ARBA" id="ARBA00006620"/>
    </source>
</evidence>
<reference evidence="8 9" key="1">
    <citation type="journal article" date="2014" name="BMC Genomics">
        <title>Comparison of environmental and isolate Sulfobacillus genomes reveals diverse carbon, sulfur, nitrogen, and hydrogen metabolisms.</title>
        <authorList>
            <person name="Justice N.B."/>
            <person name="Norman A."/>
            <person name="Brown C.T."/>
            <person name="Singh A."/>
            <person name="Thomas B.C."/>
            <person name="Banfield J.F."/>
        </authorList>
    </citation>
    <scope>NUCLEOTIDE SEQUENCE [LARGE SCALE GENOMIC DNA]</scope>
    <source>
        <strain evidence="8">AMDSBA3</strain>
    </source>
</reference>
<evidence type="ECO:0000256" key="3">
    <source>
        <dbReference type="ARBA" id="ARBA00022722"/>
    </source>
</evidence>
<protein>
    <recommendedName>
        <fullName evidence="10">Addiction module toxin, HicA family</fullName>
    </recommendedName>
</protein>
<dbReference type="GO" id="GO:0016787">
    <property type="term" value="F:hydrolase activity"/>
    <property type="evidence" value="ECO:0007669"/>
    <property type="project" value="UniProtKB-KW"/>
</dbReference>
<dbReference type="Pfam" id="PF07927">
    <property type="entry name" value="HicA_toxin"/>
    <property type="match status" value="1"/>
</dbReference>
<dbReference type="GO" id="GO:0003729">
    <property type="term" value="F:mRNA binding"/>
    <property type="evidence" value="ECO:0007669"/>
    <property type="project" value="InterPro"/>
</dbReference>
<dbReference type="Proteomes" id="UP000241848">
    <property type="component" value="Unassembled WGS sequence"/>
</dbReference>
<evidence type="ECO:0000256" key="5">
    <source>
        <dbReference type="ARBA" id="ARBA00022801"/>
    </source>
</evidence>
<keyword evidence="4" id="KW-0255">Endonuclease</keyword>
<evidence type="ECO:0000256" key="4">
    <source>
        <dbReference type="ARBA" id="ARBA00022759"/>
    </source>
</evidence>
<evidence type="ECO:0000313" key="9">
    <source>
        <dbReference type="Proteomes" id="UP000241848"/>
    </source>
</evidence>
<organism evidence="8 9">
    <name type="scientific">Sulfobacillus acidophilus</name>
    <dbReference type="NCBI Taxonomy" id="53633"/>
    <lineage>
        <taxon>Bacteria</taxon>
        <taxon>Bacillati</taxon>
        <taxon>Bacillota</taxon>
        <taxon>Clostridia</taxon>
        <taxon>Eubacteriales</taxon>
        <taxon>Clostridiales Family XVII. Incertae Sedis</taxon>
        <taxon>Sulfobacillus</taxon>
    </lineage>
</organism>
<keyword evidence="2" id="KW-1277">Toxin-antitoxin system</keyword>
<dbReference type="GO" id="GO:0004519">
    <property type="term" value="F:endonuclease activity"/>
    <property type="evidence" value="ECO:0007669"/>
    <property type="project" value="UniProtKB-KW"/>
</dbReference>
<dbReference type="EMBL" id="PXYV01000071">
    <property type="protein sequence ID" value="PSR20296.1"/>
    <property type="molecule type" value="Genomic_DNA"/>
</dbReference>
<evidence type="ECO:0000256" key="7">
    <source>
        <dbReference type="ARBA" id="ARBA00023016"/>
    </source>
</evidence>
<evidence type="ECO:0000256" key="2">
    <source>
        <dbReference type="ARBA" id="ARBA00022649"/>
    </source>
</evidence>
<dbReference type="AlphaFoldDB" id="A0A2T2WDI4"/>
<comment type="caution">
    <text evidence="8">The sequence shown here is derived from an EMBL/GenBank/DDBJ whole genome shotgun (WGS) entry which is preliminary data.</text>
</comment>
<keyword evidence="5" id="KW-0378">Hydrolase</keyword>
<dbReference type="Gene3D" id="3.30.920.30">
    <property type="entry name" value="Hypothetical protein"/>
    <property type="match status" value="1"/>
</dbReference>
<evidence type="ECO:0000256" key="6">
    <source>
        <dbReference type="ARBA" id="ARBA00022884"/>
    </source>
</evidence>
<dbReference type="InterPro" id="IPR012933">
    <property type="entry name" value="HicA_mRNA_interferase"/>
</dbReference>
<gene>
    <name evidence="8" type="ORF">C7B45_15630</name>
</gene>
<dbReference type="InterPro" id="IPR038570">
    <property type="entry name" value="HicA_sf"/>
</dbReference>
<name>A0A2T2WDI4_9FIRM</name>
<dbReference type="SUPFAM" id="SSF54786">
    <property type="entry name" value="YcfA/nrd intein domain"/>
    <property type="match status" value="1"/>
</dbReference>
<keyword evidence="6" id="KW-0694">RNA-binding</keyword>
<keyword evidence="7" id="KW-0346">Stress response</keyword>
<comment type="similarity">
    <text evidence="1">Belongs to the HicA mRNA interferase family.</text>
</comment>
<keyword evidence="3" id="KW-0540">Nuclease</keyword>